<feature type="transmembrane region" description="Helical" evidence="1">
    <location>
        <begin position="71"/>
        <end position="92"/>
    </location>
</feature>
<proteinExistence type="predicted"/>
<dbReference type="Proteomes" id="UP000292855">
    <property type="component" value="Unassembled WGS sequence"/>
</dbReference>
<keyword evidence="1" id="KW-1133">Transmembrane helix</keyword>
<name>A0A4Q6XGY6_9SPHI</name>
<feature type="transmembrane region" description="Helical" evidence="1">
    <location>
        <begin position="259"/>
        <end position="276"/>
    </location>
</feature>
<dbReference type="OrthoDB" id="102112at2"/>
<comment type="caution">
    <text evidence="2">The sequence shown here is derived from an EMBL/GenBank/DDBJ whole genome shotgun (WGS) entry which is preliminary data.</text>
</comment>
<feature type="transmembrane region" description="Helical" evidence="1">
    <location>
        <begin position="185"/>
        <end position="204"/>
    </location>
</feature>
<sequence length="442" mass="51210">MSFLNYNTPIQWNRTNAFVLRFLLIYFFIQAIPFDYKFYTDLLAISGGGQGFYILFKIANYNPQFFGLSGYQNWLIAAIIALIGALAADRFYRNTNPDFDKLYYWLRVILRYRLALVAISYGLIKLFPLQMPYPSLGNLHTNYGDFLPWKIYFHTTGIAPPFEAFLGGVEIFAGLLLLYRKTVTFGSGVLAGYYGNVFASNIAYSMGYEVYSLQLTIFAIVLFIYDAPRLYSLLVAQKYTVANTYHPWFDNREKWVRNVVRSLVAVFIIALGYTTYKNYTTAPYKYPKTVGIKDSYGYYNVSVFKFNNVEIPYSTTDMNRWQNVVFEKWATLSIKTARPIVIDEGLGDQFTDSDYERNFESAGVGGRRYFAYEADTLSKTLKLVNKNKNHKEEIFNLNYRVVNDSTIVLTGINEKKDSVYAELNRINKKYLLFEGRRKPIKL</sequence>
<evidence type="ECO:0000313" key="2">
    <source>
        <dbReference type="EMBL" id="RZF58345.1"/>
    </source>
</evidence>
<keyword evidence="1" id="KW-0812">Transmembrane</keyword>
<dbReference type="RefSeq" id="WP_130142895.1">
    <property type="nucleotide sequence ID" value="NZ_SGIT01000004.1"/>
</dbReference>
<dbReference type="EMBL" id="SGIT01000004">
    <property type="protein sequence ID" value="RZF58345.1"/>
    <property type="molecule type" value="Genomic_DNA"/>
</dbReference>
<dbReference type="AlphaFoldDB" id="A0A4Q6XGY6"/>
<keyword evidence="1" id="KW-0472">Membrane</keyword>
<organism evidence="2 3">
    <name type="scientific">Sphingobacterium corticibacterium</name>
    <dbReference type="NCBI Taxonomy" id="2484746"/>
    <lineage>
        <taxon>Bacteria</taxon>
        <taxon>Pseudomonadati</taxon>
        <taxon>Bacteroidota</taxon>
        <taxon>Sphingobacteriia</taxon>
        <taxon>Sphingobacteriales</taxon>
        <taxon>Sphingobacteriaceae</taxon>
        <taxon>Sphingobacterium</taxon>
    </lineage>
</organism>
<keyword evidence="3" id="KW-1185">Reference proteome</keyword>
<protein>
    <submittedName>
        <fullName evidence="2">DoxX family protein</fullName>
    </submittedName>
</protein>
<gene>
    <name evidence="2" type="ORF">EWE74_17170</name>
</gene>
<accession>A0A4Q6XGY6</accession>
<evidence type="ECO:0000313" key="3">
    <source>
        <dbReference type="Proteomes" id="UP000292855"/>
    </source>
</evidence>
<feature type="transmembrane region" description="Helical" evidence="1">
    <location>
        <begin position="151"/>
        <end position="178"/>
    </location>
</feature>
<feature type="transmembrane region" description="Helical" evidence="1">
    <location>
        <begin position="12"/>
        <end position="29"/>
    </location>
</feature>
<evidence type="ECO:0000256" key="1">
    <source>
        <dbReference type="SAM" id="Phobius"/>
    </source>
</evidence>
<reference evidence="2 3" key="1">
    <citation type="submission" date="2019-02" db="EMBL/GenBank/DDBJ databases">
        <authorList>
            <person name="Li Y."/>
        </authorList>
    </citation>
    <scope>NUCLEOTIDE SEQUENCE [LARGE SCALE GENOMIC DNA]</scope>
    <source>
        <strain evidence="2 3">30C10-4-7</strain>
    </source>
</reference>
<feature type="transmembrane region" description="Helical" evidence="1">
    <location>
        <begin position="210"/>
        <end position="228"/>
    </location>
</feature>
<feature type="transmembrane region" description="Helical" evidence="1">
    <location>
        <begin position="112"/>
        <end position="131"/>
    </location>
</feature>